<dbReference type="PANTHER" id="PTHR22893">
    <property type="entry name" value="NADH OXIDOREDUCTASE-RELATED"/>
    <property type="match status" value="1"/>
</dbReference>
<dbReference type="GO" id="GO:0016628">
    <property type="term" value="F:oxidoreductase activity, acting on the CH-CH group of donors, NAD or NADP as acceptor"/>
    <property type="evidence" value="ECO:0007669"/>
    <property type="project" value="UniProtKB-ARBA"/>
</dbReference>
<name>A0A6N3T2F6_9PROT</name>
<dbReference type="FunFam" id="3.20.20.70:FF:000059">
    <property type="entry name" value="N-ethylmaleimide reductase, FMN-linked"/>
    <property type="match status" value="1"/>
</dbReference>
<dbReference type="InterPro" id="IPR045247">
    <property type="entry name" value="Oye-like"/>
</dbReference>
<sequence length="395" mass="43290">MGHKEELFSQSCRYTVRIHILKRATMIDLFKPYSFAGHHLKNRFVMAPMTRARRPDYIADAETALYYRQRATAGLIVTEGTPVSPEGQGYINVPGIWSEAQVAGWKLVTDAVHEEGGTIFAQLWHVGRMSHVSLQPNGNAPVSSTATPARDPKSQAFIYLADGSTGFAEPSVPRPLGTEEVARVVADVAKAGRNAQAAGFDGVELHSANGYIFEQFLNPILNTRDDRYGGALENRARIVLETIDALIAEIGASRVGIRLAPFNRQFDMPAYDDNGETYLYLARELSARGIAYVHLNDNWAAGHSVIGEDFLRRFRNAFDGTLILAGAMTLDRAQKLADANLIDLSAFGQPFIANPDLVARLREGAPLATPNRATYYGGSAKGYVDYPTLADEKRA</sequence>
<evidence type="ECO:0000313" key="5">
    <source>
        <dbReference type="EMBL" id="GEN03421.1"/>
    </source>
</evidence>
<reference evidence="5 6" key="1">
    <citation type="submission" date="2019-07" db="EMBL/GenBank/DDBJ databases">
        <title>Whole genome shotgun sequence of Acetobacter indonesiensis NBRC 16471.</title>
        <authorList>
            <person name="Hosoyama A."/>
            <person name="Uohara A."/>
            <person name="Ohji S."/>
            <person name="Ichikawa N."/>
        </authorList>
    </citation>
    <scope>NUCLEOTIDE SEQUENCE [LARGE SCALE GENOMIC DNA]</scope>
    <source>
        <strain evidence="5 6">NBRC 16471</strain>
    </source>
</reference>
<dbReference type="GO" id="GO:0005829">
    <property type="term" value="C:cytosol"/>
    <property type="evidence" value="ECO:0007669"/>
    <property type="project" value="UniProtKB-ARBA"/>
</dbReference>
<evidence type="ECO:0000256" key="3">
    <source>
        <dbReference type="ARBA" id="ARBA00023002"/>
    </source>
</evidence>
<comment type="cofactor">
    <cofactor evidence="1">
        <name>FMN</name>
        <dbReference type="ChEBI" id="CHEBI:58210"/>
    </cofactor>
</comment>
<feature type="domain" description="NADH:flavin oxidoreductase/NADH oxidase N-terminal" evidence="4">
    <location>
        <begin position="28"/>
        <end position="366"/>
    </location>
</feature>
<evidence type="ECO:0000256" key="2">
    <source>
        <dbReference type="ARBA" id="ARBA00005979"/>
    </source>
</evidence>
<dbReference type="Pfam" id="PF00724">
    <property type="entry name" value="Oxidored_FMN"/>
    <property type="match status" value="1"/>
</dbReference>
<evidence type="ECO:0000313" key="6">
    <source>
        <dbReference type="Proteomes" id="UP000321104"/>
    </source>
</evidence>
<accession>A0A6N3T2F6</accession>
<dbReference type="InterPro" id="IPR013785">
    <property type="entry name" value="Aldolase_TIM"/>
</dbReference>
<dbReference type="SUPFAM" id="SSF51395">
    <property type="entry name" value="FMN-linked oxidoreductases"/>
    <property type="match status" value="1"/>
</dbReference>
<dbReference type="EMBL" id="BJXQ01000007">
    <property type="protein sequence ID" value="GEN03421.1"/>
    <property type="molecule type" value="Genomic_DNA"/>
</dbReference>
<organism evidence="5 6">
    <name type="scientific">Acetobacter indonesiensis</name>
    <dbReference type="NCBI Taxonomy" id="104101"/>
    <lineage>
        <taxon>Bacteria</taxon>
        <taxon>Pseudomonadati</taxon>
        <taxon>Pseudomonadota</taxon>
        <taxon>Alphaproteobacteria</taxon>
        <taxon>Acetobacterales</taxon>
        <taxon>Acetobacteraceae</taxon>
        <taxon>Acetobacter</taxon>
    </lineage>
</organism>
<evidence type="ECO:0000256" key="1">
    <source>
        <dbReference type="ARBA" id="ARBA00001917"/>
    </source>
</evidence>
<proteinExistence type="inferred from homology"/>
<dbReference type="PANTHER" id="PTHR22893:SF91">
    <property type="entry name" value="NADPH DEHYDROGENASE 2-RELATED"/>
    <property type="match status" value="1"/>
</dbReference>
<dbReference type="GO" id="GO:0010181">
    <property type="term" value="F:FMN binding"/>
    <property type="evidence" value="ECO:0007669"/>
    <property type="project" value="InterPro"/>
</dbReference>
<dbReference type="Gene3D" id="3.20.20.70">
    <property type="entry name" value="Aldolase class I"/>
    <property type="match status" value="1"/>
</dbReference>
<comment type="similarity">
    <text evidence="2">Belongs to the NADH:flavin oxidoreductase/NADH oxidase family.</text>
</comment>
<gene>
    <name evidence="5" type="primary">morB</name>
    <name evidence="5" type="ORF">AIN02nite_14460</name>
</gene>
<dbReference type="CDD" id="cd02933">
    <property type="entry name" value="OYE_like_FMN"/>
    <property type="match status" value="1"/>
</dbReference>
<evidence type="ECO:0000259" key="4">
    <source>
        <dbReference type="Pfam" id="PF00724"/>
    </source>
</evidence>
<comment type="caution">
    <text evidence="5">The sequence shown here is derived from an EMBL/GenBank/DDBJ whole genome shotgun (WGS) entry which is preliminary data.</text>
</comment>
<protein>
    <submittedName>
        <fullName evidence="5">Alkene reductase</fullName>
    </submittedName>
</protein>
<keyword evidence="3" id="KW-0560">Oxidoreductase</keyword>
<dbReference type="Proteomes" id="UP000321104">
    <property type="component" value="Unassembled WGS sequence"/>
</dbReference>
<dbReference type="AlphaFoldDB" id="A0A6N3T2F6"/>
<dbReference type="InterPro" id="IPR001155">
    <property type="entry name" value="OxRdtase_FMN_N"/>
</dbReference>